<dbReference type="GO" id="GO:0005667">
    <property type="term" value="C:transcription regulator complex"/>
    <property type="evidence" value="ECO:0007669"/>
    <property type="project" value="TreeGrafter"/>
</dbReference>
<dbReference type="Proteomes" id="UP001151699">
    <property type="component" value="Chromosome A"/>
</dbReference>
<accession>A0A9Q0S710</accession>
<keyword evidence="4" id="KW-1185">Reference proteome</keyword>
<dbReference type="PANTHER" id="PTHR15690:SF0">
    <property type="entry name" value="NUCLEAR RECEPTOR COACTIVATOR 6"/>
    <property type="match status" value="1"/>
</dbReference>
<evidence type="ECO:0000259" key="2">
    <source>
        <dbReference type="Pfam" id="PF13820"/>
    </source>
</evidence>
<feature type="compositionally biased region" description="Polar residues" evidence="1">
    <location>
        <begin position="182"/>
        <end position="203"/>
    </location>
</feature>
<proteinExistence type="predicted"/>
<dbReference type="GO" id="GO:0045944">
    <property type="term" value="P:positive regulation of transcription by RNA polymerase II"/>
    <property type="evidence" value="ECO:0007669"/>
    <property type="project" value="TreeGrafter"/>
</dbReference>
<dbReference type="PANTHER" id="PTHR15690">
    <property type="entry name" value="NUCLEAR RECEPTOR COACTIVATOR 6"/>
    <property type="match status" value="1"/>
</dbReference>
<dbReference type="Pfam" id="PF13820">
    <property type="entry name" value="NCOA6_TRADD-N"/>
    <property type="match status" value="1"/>
</dbReference>
<dbReference type="GO" id="GO:0035097">
    <property type="term" value="C:histone methyltransferase complex"/>
    <property type="evidence" value="ECO:0007669"/>
    <property type="project" value="TreeGrafter"/>
</dbReference>
<feature type="region of interest" description="Disordered" evidence="1">
    <location>
        <begin position="182"/>
        <end position="212"/>
    </location>
</feature>
<evidence type="ECO:0000313" key="4">
    <source>
        <dbReference type="Proteomes" id="UP001151699"/>
    </source>
</evidence>
<gene>
    <name evidence="3" type="primary">NCOA6</name>
    <name evidence="3" type="ORF">Bhyg_01614</name>
</gene>
<dbReference type="EMBL" id="WJQU01000001">
    <property type="protein sequence ID" value="KAJ6646403.1"/>
    <property type="molecule type" value="Genomic_DNA"/>
</dbReference>
<dbReference type="OrthoDB" id="5967287at2759"/>
<evidence type="ECO:0000313" key="3">
    <source>
        <dbReference type="EMBL" id="KAJ6646403.1"/>
    </source>
</evidence>
<dbReference type="InterPro" id="IPR032715">
    <property type="entry name" value="NCOA6_TRADD-N"/>
</dbReference>
<dbReference type="AlphaFoldDB" id="A0A9Q0S710"/>
<dbReference type="InterPro" id="IPR026638">
    <property type="entry name" value="NCOA6"/>
</dbReference>
<dbReference type="GO" id="GO:0003713">
    <property type="term" value="F:transcription coactivator activity"/>
    <property type="evidence" value="ECO:0007669"/>
    <property type="project" value="InterPro"/>
</dbReference>
<sequence length="226" mass="24437">MALKRSDEVCHANGIYNYNLLVLSNLTEPFHVTKCNETIERTITGLKMAADSDGTLTAVVICEGDFHDPDFPKKFNTLLGKLNTILEQPKRKKKLIKVNKVEPWNSVRVTLSITKEAALKLRQLASEGSTALRALGILSVQLEGDTVISLRLVGQEIVLRTDNCSDATSGFGELSNILSQSQHSQPSATVPPTITSTPIEPNVSTSSLSKTTSSIATLKNGSVEDS</sequence>
<keyword evidence="3" id="KW-0675">Receptor</keyword>
<name>A0A9Q0S710_9DIPT</name>
<evidence type="ECO:0000256" key="1">
    <source>
        <dbReference type="SAM" id="MobiDB-lite"/>
    </source>
</evidence>
<reference evidence="3" key="1">
    <citation type="submission" date="2022-07" db="EMBL/GenBank/DDBJ databases">
        <authorList>
            <person name="Trinca V."/>
            <person name="Uliana J.V.C."/>
            <person name="Torres T.T."/>
            <person name="Ward R.J."/>
            <person name="Monesi N."/>
        </authorList>
    </citation>
    <scope>NUCLEOTIDE SEQUENCE</scope>
    <source>
        <strain evidence="3">HSMRA1968</strain>
        <tissue evidence="3">Whole embryos</tissue>
    </source>
</reference>
<protein>
    <submittedName>
        <fullName evidence="3">Nuclear receptor coactivator 6</fullName>
    </submittedName>
</protein>
<comment type="caution">
    <text evidence="3">The sequence shown here is derived from an EMBL/GenBank/DDBJ whole genome shotgun (WGS) entry which is preliminary data.</text>
</comment>
<feature type="domain" description="Nuclear receptor coactivator 6 TRADD-N" evidence="2">
    <location>
        <begin position="58"/>
        <end position="164"/>
    </location>
</feature>
<feature type="non-terminal residue" evidence="3">
    <location>
        <position position="226"/>
    </location>
</feature>
<organism evidence="3 4">
    <name type="scientific">Pseudolycoriella hygida</name>
    <dbReference type="NCBI Taxonomy" id="35572"/>
    <lineage>
        <taxon>Eukaryota</taxon>
        <taxon>Metazoa</taxon>
        <taxon>Ecdysozoa</taxon>
        <taxon>Arthropoda</taxon>
        <taxon>Hexapoda</taxon>
        <taxon>Insecta</taxon>
        <taxon>Pterygota</taxon>
        <taxon>Neoptera</taxon>
        <taxon>Endopterygota</taxon>
        <taxon>Diptera</taxon>
        <taxon>Nematocera</taxon>
        <taxon>Sciaroidea</taxon>
        <taxon>Sciaridae</taxon>
        <taxon>Pseudolycoriella</taxon>
    </lineage>
</organism>